<dbReference type="AlphaFoldDB" id="A0A250X7H6"/>
<dbReference type="Pfam" id="PF09359">
    <property type="entry name" value="VTC"/>
    <property type="match status" value="1"/>
</dbReference>
<dbReference type="EMBL" id="BEGY01000038">
    <property type="protein sequence ID" value="GAX79033.1"/>
    <property type="molecule type" value="Genomic_DNA"/>
</dbReference>
<keyword evidence="5 8" id="KW-0472">Membrane</keyword>
<dbReference type="GO" id="GO:0006799">
    <property type="term" value="P:polyphosphate biosynthetic process"/>
    <property type="evidence" value="ECO:0007669"/>
    <property type="project" value="UniProtKB-ARBA"/>
</dbReference>
<feature type="region of interest" description="Disordered" evidence="7">
    <location>
        <begin position="503"/>
        <end position="530"/>
    </location>
</feature>
<dbReference type="Pfam" id="PF03105">
    <property type="entry name" value="SPX"/>
    <property type="match status" value="1"/>
</dbReference>
<feature type="transmembrane region" description="Helical" evidence="8">
    <location>
        <begin position="642"/>
        <end position="662"/>
    </location>
</feature>
<dbReference type="PANTHER" id="PTHR46140:SF1">
    <property type="entry name" value="VACUOLAR TRANSPORTER CHAPERONE COMPLEX SUBUNIT 4-RELATED"/>
    <property type="match status" value="1"/>
</dbReference>
<dbReference type="InterPro" id="IPR003807">
    <property type="entry name" value="DUF202"/>
</dbReference>
<dbReference type="InterPro" id="IPR004331">
    <property type="entry name" value="SPX_dom"/>
</dbReference>
<evidence type="ECO:0000256" key="4">
    <source>
        <dbReference type="ARBA" id="ARBA00022989"/>
    </source>
</evidence>
<sequence>MKYGQYLETKMRPEWKDNYIDYKALKDLIKAQVEQGTTGQASYSPRTTSLTVQRYNNKNNSTEETFFKKLEADVEKVSKFTQSLVEKLRAELAKMQAKAANAEKETKATKDQLLKEAHRIGDDFLQLEKFVNLNYMGFHKILKKHDKMLPHAPCRQFYVSHLHQQPWVQGNYSDLLVALSNVYSKLRGDTSGVKNEDSAQGFCRSTTKYWVRNEDVSTVKHHILQYLPVFQHDKKNFSGDAQLINSVYLDNASAELYHGRLDKKPGALALRIRWYGNTHPIVFVERKTHKESWKGEESVKERFLLAEDKVVPFLDGDYTLEMALKDNAEAAAKKGKTLGQAEIDDFTRLFTEIYQAIDSKQLRPMVRTQYMRTAFQIPFDSTVRTSLDTNLCMIKENPEDGPTCAATGRWYRDPNLPIHRTEITRFPHAVLEVKLSLKEGQVSPPWVQEMIDSGYLVELHKFSKFIHGTCTLFPEMVRAVPYWVDDESVRSSMIASAPEPLVPDLSKAADKTGPSDKPRVHKPDTLLSDDINHPLLGDNPTLKLMPNPEDIKGFGGPAAARAARMEAPAWMKWLGIAPNKKMATSTMMRIEPKTFFANERTFLAWLHMAVTIGSISAALLGFASDSPGSDSTALARHSVELIALLLLPVGMFMVVYALYVFTWRAGNIAKKKAVHVDDRVSCSPLTLHSSSGCPCG</sequence>
<dbReference type="Gene3D" id="3.20.100.30">
    <property type="entry name" value="VTC, catalytic tunnel domain"/>
    <property type="match status" value="1"/>
</dbReference>
<evidence type="ECO:0000256" key="1">
    <source>
        <dbReference type="ARBA" id="ARBA00004128"/>
    </source>
</evidence>
<feature type="domain" description="SPX" evidence="9">
    <location>
        <begin position="1"/>
        <end position="159"/>
    </location>
</feature>
<dbReference type="InterPro" id="IPR042267">
    <property type="entry name" value="VTC_sf"/>
</dbReference>
<dbReference type="OrthoDB" id="6493944at2759"/>
<feature type="coiled-coil region" evidence="6">
    <location>
        <begin position="78"/>
        <end position="112"/>
    </location>
</feature>
<proteinExistence type="predicted"/>
<dbReference type="Proteomes" id="UP000232323">
    <property type="component" value="Unassembled WGS sequence"/>
</dbReference>
<keyword evidence="6" id="KW-0175">Coiled coil</keyword>
<dbReference type="CDD" id="cd07751">
    <property type="entry name" value="PolyPPase_VTC4_like"/>
    <property type="match status" value="1"/>
</dbReference>
<gene>
    <name evidence="10" type="ORF">CEUSTIGMA_g6473.t1</name>
</gene>
<evidence type="ECO:0000259" key="9">
    <source>
        <dbReference type="PROSITE" id="PS51382"/>
    </source>
</evidence>
<dbReference type="Pfam" id="PF02656">
    <property type="entry name" value="DUF202"/>
    <property type="match status" value="1"/>
</dbReference>
<feature type="compositionally biased region" description="Basic and acidic residues" evidence="7">
    <location>
        <begin position="507"/>
        <end position="524"/>
    </location>
</feature>
<evidence type="ECO:0000256" key="6">
    <source>
        <dbReference type="SAM" id="Coils"/>
    </source>
</evidence>
<dbReference type="InterPro" id="IPR051572">
    <property type="entry name" value="VTC_Complex_Subunit"/>
</dbReference>
<dbReference type="CDD" id="cd14447">
    <property type="entry name" value="SPX"/>
    <property type="match status" value="1"/>
</dbReference>
<feature type="transmembrane region" description="Helical" evidence="8">
    <location>
        <begin position="602"/>
        <end position="622"/>
    </location>
</feature>
<reference evidence="10 11" key="1">
    <citation type="submission" date="2017-08" db="EMBL/GenBank/DDBJ databases">
        <title>Acidophilic green algal genome provides insights into adaptation to an acidic environment.</title>
        <authorList>
            <person name="Hirooka S."/>
            <person name="Hirose Y."/>
            <person name="Kanesaki Y."/>
            <person name="Higuchi S."/>
            <person name="Fujiwara T."/>
            <person name="Onuma R."/>
            <person name="Era A."/>
            <person name="Ohbayashi R."/>
            <person name="Uzuka A."/>
            <person name="Nozaki H."/>
            <person name="Yoshikawa H."/>
            <person name="Miyagishima S.Y."/>
        </authorList>
    </citation>
    <scope>NUCLEOTIDE SEQUENCE [LARGE SCALE GENOMIC DNA]</scope>
    <source>
        <strain evidence="10 11">NIES-2499</strain>
    </source>
</reference>
<dbReference type="PANTHER" id="PTHR46140">
    <property type="entry name" value="VACUOLAR TRANSPORTER CHAPERONE 1-RELATED"/>
    <property type="match status" value="1"/>
</dbReference>
<keyword evidence="11" id="KW-1185">Reference proteome</keyword>
<keyword evidence="4 8" id="KW-1133">Transmembrane helix</keyword>
<keyword evidence="2" id="KW-0926">Vacuole</keyword>
<comment type="caution">
    <text evidence="10">The sequence shown here is derived from an EMBL/GenBank/DDBJ whole genome shotgun (WGS) entry which is preliminary data.</text>
</comment>
<evidence type="ECO:0000256" key="8">
    <source>
        <dbReference type="SAM" id="Phobius"/>
    </source>
</evidence>
<dbReference type="InterPro" id="IPR018966">
    <property type="entry name" value="VTC_domain"/>
</dbReference>
<name>A0A250X7H6_9CHLO</name>
<protein>
    <recommendedName>
        <fullName evidence="9">SPX domain-containing protein</fullName>
    </recommendedName>
</protein>
<comment type="subcellular location">
    <subcellularLocation>
        <location evidence="1">Vacuole membrane</location>
        <topology evidence="1">Multi-pass membrane protein</topology>
    </subcellularLocation>
</comment>
<dbReference type="GO" id="GO:0005774">
    <property type="term" value="C:vacuolar membrane"/>
    <property type="evidence" value="ECO:0007669"/>
    <property type="project" value="UniProtKB-SubCell"/>
</dbReference>
<evidence type="ECO:0000313" key="11">
    <source>
        <dbReference type="Proteomes" id="UP000232323"/>
    </source>
</evidence>
<evidence type="ECO:0000313" key="10">
    <source>
        <dbReference type="EMBL" id="GAX79033.1"/>
    </source>
</evidence>
<keyword evidence="3 8" id="KW-0812">Transmembrane</keyword>
<evidence type="ECO:0000256" key="3">
    <source>
        <dbReference type="ARBA" id="ARBA00022692"/>
    </source>
</evidence>
<accession>A0A250X7H6</accession>
<evidence type="ECO:0000256" key="5">
    <source>
        <dbReference type="ARBA" id="ARBA00023136"/>
    </source>
</evidence>
<dbReference type="STRING" id="1157962.A0A250X7H6"/>
<organism evidence="10 11">
    <name type="scientific">Chlamydomonas eustigma</name>
    <dbReference type="NCBI Taxonomy" id="1157962"/>
    <lineage>
        <taxon>Eukaryota</taxon>
        <taxon>Viridiplantae</taxon>
        <taxon>Chlorophyta</taxon>
        <taxon>core chlorophytes</taxon>
        <taxon>Chlorophyceae</taxon>
        <taxon>CS clade</taxon>
        <taxon>Chlamydomonadales</taxon>
        <taxon>Chlamydomonadaceae</taxon>
        <taxon>Chlamydomonas</taxon>
    </lineage>
</organism>
<evidence type="ECO:0000256" key="7">
    <source>
        <dbReference type="SAM" id="MobiDB-lite"/>
    </source>
</evidence>
<dbReference type="PROSITE" id="PS51382">
    <property type="entry name" value="SPX"/>
    <property type="match status" value="1"/>
</dbReference>
<evidence type="ECO:0000256" key="2">
    <source>
        <dbReference type="ARBA" id="ARBA00022554"/>
    </source>
</evidence>